<dbReference type="AlphaFoldDB" id="A0A812EZK4"/>
<proteinExistence type="inferred from homology"/>
<sequence length="220" mass="24692">MERSLEKLNDKVVKCKKCTRLHSYIKSVAKNKVKRFYDDKYWGRPLPSFGDPNAKLLIVGLAPAAHGGNRTGRMFTGDSSGDWLAKVLFDNGFANKPTSQNKNDGFTLIDAYITAAVRCAPPDNKPTGNEIMTCADYLKQELALLQDVKVIVCLGKIAFDAVKRLCGVRYQNFSHGHRFFHNGIVIVASYHPSRQNTQTGKLIWSQWNKIFLDVRALLAN</sequence>
<evidence type="ECO:0000256" key="2">
    <source>
        <dbReference type="ARBA" id="ARBA00022723"/>
    </source>
</evidence>
<evidence type="ECO:0000313" key="11">
    <source>
        <dbReference type="EMBL" id="CAE6488733.1"/>
    </source>
</evidence>
<evidence type="ECO:0000313" key="12">
    <source>
        <dbReference type="Proteomes" id="UP000655759"/>
    </source>
</evidence>
<keyword evidence="7" id="KW-0234">DNA repair</keyword>
<dbReference type="PANTHER" id="PTHR33693:SF3">
    <property type="entry name" value="TYPE-5 URACIL-DNA GLYCOSYLASE"/>
    <property type="match status" value="1"/>
</dbReference>
<dbReference type="SMART" id="SM00986">
    <property type="entry name" value="UDG"/>
    <property type="match status" value="1"/>
</dbReference>
<dbReference type="GO" id="GO:0006284">
    <property type="term" value="P:base-excision repair"/>
    <property type="evidence" value="ECO:0007669"/>
    <property type="project" value="InterPro"/>
</dbReference>
<accession>A0A812EZK4</accession>
<dbReference type="GO" id="GO:0033958">
    <property type="term" value="F:DNA-deoxyinosine glycosylase activity"/>
    <property type="evidence" value="ECO:0007669"/>
    <property type="project" value="InterPro"/>
</dbReference>
<dbReference type="GO" id="GO:0046872">
    <property type="term" value="F:metal ion binding"/>
    <property type="evidence" value="ECO:0007669"/>
    <property type="project" value="UniProtKB-KW"/>
</dbReference>
<reference evidence="11" key="1">
    <citation type="submission" date="2021-02" db="EMBL/GenBank/DDBJ databases">
        <authorList>
            <person name="Han P."/>
        </authorList>
    </citation>
    <scope>NUCLEOTIDE SEQUENCE</scope>
    <source>
        <strain evidence="11">Candidatus Nitrosotenuis uzonensis 5A</strain>
    </source>
</reference>
<keyword evidence="6" id="KW-0411">Iron-sulfur</keyword>
<keyword evidence="2" id="KW-0479">Metal-binding</keyword>
<evidence type="ECO:0000256" key="4">
    <source>
        <dbReference type="ARBA" id="ARBA00022801"/>
    </source>
</evidence>
<dbReference type="EMBL" id="CAJNAQ010000002">
    <property type="protein sequence ID" value="CAE6488733.1"/>
    <property type="molecule type" value="Genomic_DNA"/>
</dbReference>
<dbReference type="Proteomes" id="UP000655759">
    <property type="component" value="Unassembled WGS sequence"/>
</dbReference>
<dbReference type="Pfam" id="PF03167">
    <property type="entry name" value="UDG"/>
    <property type="match status" value="1"/>
</dbReference>
<evidence type="ECO:0000256" key="9">
    <source>
        <dbReference type="ARBA" id="ARBA00023887"/>
    </source>
</evidence>
<name>A0A812EZK4_9ARCH</name>
<keyword evidence="1" id="KW-0004">4Fe-4S</keyword>
<evidence type="ECO:0000256" key="3">
    <source>
        <dbReference type="ARBA" id="ARBA00022763"/>
    </source>
</evidence>
<dbReference type="CDD" id="cd10031">
    <property type="entry name" value="UDG-F5_TTUDGB_like"/>
    <property type="match status" value="1"/>
</dbReference>
<keyword evidence="3" id="KW-0227">DNA damage</keyword>
<keyword evidence="4 11" id="KW-0378">Hydrolase</keyword>
<organism evidence="11 12">
    <name type="scientific">Candidatus Nitrosotenuis uzonensis</name>
    <dbReference type="NCBI Taxonomy" id="1407055"/>
    <lineage>
        <taxon>Archaea</taxon>
        <taxon>Nitrososphaerota</taxon>
        <taxon>Candidatus Nitrosotenuis</taxon>
    </lineage>
</organism>
<evidence type="ECO:0000259" key="10">
    <source>
        <dbReference type="SMART" id="SM00986"/>
    </source>
</evidence>
<dbReference type="InterPro" id="IPR036895">
    <property type="entry name" value="Uracil-DNA_glycosylase-like_sf"/>
</dbReference>
<dbReference type="InterPro" id="IPR005122">
    <property type="entry name" value="Uracil-DNA_glycosylase-like"/>
</dbReference>
<dbReference type="SUPFAM" id="SSF52141">
    <property type="entry name" value="Uracil-DNA glycosylase-like"/>
    <property type="match status" value="1"/>
</dbReference>
<dbReference type="RefSeq" id="WP_205098331.1">
    <property type="nucleotide sequence ID" value="NZ_CAJNAQ010000002.1"/>
</dbReference>
<dbReference type="GO" id="GO:0051539">
    <property type="term" value="F:4 iron, 4 sulfur cluster binding"/>
    <property type="evidence" value="ECO:0007669"/>
    <property type="project" value="UniProtKB-KW"/>
</dbReference>
<comment type="similarity">
    <text evidence="8">Belongs to the uracil-DNA glycosylase (UDG) superfamily. Type 5 (UDGb) family.</text>
</comment>
<keyword evidence="5" id="KW-0408">Iron</keyword>
<dbReference type="Gene3D" id="3.40.470.10">
    <property type="entry name" value="Uracil-DNA glycosylase-like domain"/>
    <property type="match status" value="1"/>
</dbReference>
<evidence type="ECO:0000256" key="5">
    <source>
        <dbReference type="ARBA" id="ARBA00023004"/>
    </source>
</evidence>
<evidence type="ECO:0000256" key="1">
    <source>
        <dbReference type="ARBA" id="ARBA00022485"/>
    </source>
</evidence>
<evidence type="ECO:0000256" key="6">
    <source>
        <dbReference type="ARBA" id="ARBA00023014"/>
    </source>
</evidence>
<gene>
    <name evidence="11" type="ORF">NUZ5A_20504</name>
</gene>
<dbReference type="PANTHER" id="PTHR33693">
    <property type="entry name" value="TYPE-5 URACIL-DNA GLYCOSYLASE"/>
    <property type="match status" value="1"/>
</dbReference>
<evidence type="ECO:0000256" key="8">
    <source>
        <dbReference type="ARBA" id="ARBA00023779"/>
    </source>
</evidence>
<protein>
    <recommendedName>
        <fullName evidence="9">Type-5 uracil-DNA glycosylase</fullName>
    </recommendedName>
</protein>
<dbReference type="InterPro" id="IPR044147">
    <property type="entry name" value="UdgB-like"/>
</dbReference>
<feature type="domain" description="Uracil-DNA glycosylase-like" evidence="10">
    <location>
        <begin position="47"/>
        <end position="211"/>
    </location>
</feature>
<dbReference type="InterPro" id="IPR051536">
    <property type="entry name" value="UDG_Type-4/5"/>
</dbReference>
<comment type="caution">
    <text evidence="11">The sequence shown here is derived from an EMBL/GenBank/DDBJ whole genome shotgun (WGS) entry which is preliminary data.</text>
</comment>
<evidence type="ECO:0000256" key="7">
    <source>
        <dbReference type="ARBA" id="ARBA00023204"/>
    </source>
</evidence>
<dbReference type="GO" id="GO:0004844">
    <property type="term" value="F:uracil DNA N-glycosylase activity"/>
    <property type="evidence" value="ECO:0007669"/>
    <property type="project" value="InterPro"/>
</dbReference>
<keyword evidence="11" id="KW-0326">Glycosidase</keyword>
<dbReference type="SMART" id="SM00987">
    <property type="entry name" value="UreE_C"/>
    <property type="match status" value="1"/>
</dbReference>